<evidence type="ECO:0000313" key="2">
    <source>
        <dbReference type="EMBL" id="KAL1235254.1"/>
    </source>
</evidence>
<reference evidence="2 3" key="1">
    <citation type="submission" date="2024-07" db="EMBL/GenBank/DDBJ databases">
        <title>Enhanced genomic and transcriptomic resources for Trichinella pseudospiralis and T. spiralis underpin the discovery of pronounced molecular differences between stages and species.</title>
        <authorList>
            <person name="Pasi K.K."/>
            <person name="La Rosa G."/>
            <person name="Gomez-Morales M.A."/>
            <person name="Tosini F."/>
            <person name="Sumanam S."/>
            <person name="Young N.D."/>
            <person name="Chang B.C."/>
            <person name="Robin G.B."/>
        </authorList>
    </citation>
    <scope>NUCLEOTIDE SEQUENCE [LARGE SCALE GENOMIC DNA]</scope>
    <source>
        <strain evidence="2">ISS534</strain>
    </source>
</reference>
<organism evidence="2 3">
    <name type="scientific">Trichinella spiralis</name>
    <name type="common">Trichina worm</name>
    <dbReference type="NCBI Taxonomy" id="6334"/>
    <lineage>
        <taxon>Eukaryota</taxon>
        <taxon>Metazoa</taxon>
        <taxon>Ecdysozoa</taxon>
        <taxon>Nematoda</taxon>
        <taxon>Enoplea</taxon>
        <taxon>Dorylaimia</taxon>
        <taxon>Trichinellida</taxon>
        <taxon>Trichinellidae</taxon>
        <taxon>Trichinella</taxon>
    </lineage>
</organism>
<sequence length="99" mass="11444">MLLQMAYYLFPLLYTTMIFLNLKFFYASPNIQQITAIKICISERDSTNWFVTENGNVFCQVDQPYAKFQKYISAMTVCIKNVNVFAHFSKIASQVATCT</sequence>
<name>A0ABR3KG05_TRISP</name>
<keyword evidence="1" id="KW-0812">Transmembrane</keyword>
<accession>A0ABR3KG05</accession>
<evidence type="ECO:0000313" key="3">
    <source>
        <dbReference type="Proteomes" id="UP001558632"/>
    </source>
</evidence>
<feature type="transmembrane region" description="Helical" evidence="1">
    <location>
        <begin position="6"/>
        <end position="26"/>
    </location>
</feature>
<dbReference type="Proteomes" id="UP001558632">
    <property type="component" value="Unassembled WGS sequence"/>
</dbReference>
<protein>
    <submittedName>
        <fullName evidence="2">Large structural protein</fullName>
    </submittedName>
</protein>
<comment type="caution">
    <text evidence="2">The sequence shown here is derived from an EMBL/GenBank/DDBJ whole genome shotgun (WGS) entry which is preliminary data.</text>
</comment>
<gene>
    <name evidence="2" type="ORF">TSPI_04199</name>
</gene>
<dbReference type="EMBL" id="JBEUSY010000377">
    <property type="protein sequence ID" value="KAL1235254.1"/>
    <property type="molecule type" value="Genomic_DNA"/>
</dbReference>
<keyword evidence="1" id="KW-1133">Transmembrane helix</keyword>
<keyword evidence="1" id="KW-0472">Membrane</keyword>
<keyword evidence="3" id="KW-1185">Reference proteome</keyword>
<proteinExistence type="predicted"/>
<evidence type="ECO:0000256" key="1">
    <source>
        <dbReference type="SAM" id="Phobius"/>
    </source>
</evidence>